<dbReference type="AlphaFoldDB" id="A0A0E9SZX8"/>
<reference evidence="1" key="1">
    <citation type="submission" date="2014-11" db="EMBL/GenBank/DDBJ databases">
        <authorList>
            <person name="Amaro Gonzalez C."/>
        </authorList>
    </citation>
    <scope>NUCLEOTIDE SEQUENCE</scope>
</reference>
<protein>
    <submittedName>
        <fullName evidence="1">Uncharacterized protein</fullName>
    </submittedName>
</protein>
<organism evidence="1">
    <name type="scientific">Anguilla anguilla</name>
    <name type="common">European freshwater eel</name>
    <name type="synonym">Muraena anguilla</name>
    <dbReference type="NCBI Taxonomy" id="7936"/>
    <lineage>
        <taxon>Eukaryota</taxon>
        <taxon>Metazoa</taxon>
        <taxon>Chordata</taxon>
        <taxon>Craniata</taxon>
        <taxon>Vertebrata</taxon>
        <taxon>Euteleostomi</taxon>
        <taxon>Actinopterygii</taxon>
        <taxon>Neopterygii</taxon>
        <taxon>Teleostei</taxon>
        <taxon>Anguilliformes</taxon>
        <taxon>Anguillidae</taxon>
        <taxon>Anguilla</taxon>
    </lineage>
</organism>
<sequence length="42" mass="4780">MSASVRTTGALSQILRTFCRAVPWVRSQDYPHRREGEAAVYL</sequence>
<evidence type="ECO:0000313" key="1">
    <source>
        <dbReference type="EMBL" id="JAH46797.1"/>
    </source>
</evidence>
<accession>A0A0E9SZX8</accession>
<proteinExistence type="predicted"/>
<reference evidence="1" key="2">
    <citation type="journal article" date="2015" name="Fish Shellfish Immunol.">
        <title>Early steps in the European eel (Anguilla anguilla)-Vibrio vulnificus interaction in the gills: Role of the RtxA13 toxin.</title>
        <authorList>
            <person name="Callol A."/>
            <person name="Pajuelo D."/>
            <person name="Ebbesson L."/>
            <person name="Teles M."/>
            <person name="MacKenzie S."/>
            <person name="Amaro C."/>
        </authorList>
    </citation>
    <scope>NUCLEOTIDE SEQUENCE</scope>
</reference>
<name>A0A0E9SZX8_ANGAN</name>
<dbReference type="EMBL" id="GBXM01061780">
    <property type="protein sequence ID" value="JAH46797.1"/>
    <property type="molecule type" value="Transcribed_RNA"/>
</dbReference>